<name>L1NEK5_9PORP</name>
<dbReference type="EC" id="2.7.4.8" evidence="4 13"/>
<gene>
    <name evidence="13" type="primary">gmk</name>
    <name evidence="15" type="ORF">HMPREF9134_00775</name>
</gene>
<dbReference type="GO" id="GO:0004385">
    <property type="term" value="F:GMP kinase activity"/>
    <property type="evidence" value="ECO:0007669"/>
    <property type="project" value="UniProtKB-UniRule"/>
</dbReference>
<evidence type="ECO:0000256" key="3">
    <source>
        <dbReference type="ARBA" id="ARBA00005790"/>
    </source>
</evidence>
<dbReference type="PROSITE" id="PS50052">
    <property type="entry name" value="GUANYLATE_KINASE_2"/>
    <property type="match status" value="1"/>
</dbReference>
<evidence type="ECO:0000256" key="13">
    <source>
        <dbReference type="HAMAP-Rule" id="MF_00328"/>
    </source>
</evidence>
<dbReference type="InterPro" id="IPR027417">
    <property type="entry name" value="P-loop_NTPase"/>
</dbReference>
<feature type="domain" description="Guanylate kinase-like" evidence="14">
    <location>
        <begin position="2"/>
        <end position="184"/>
    </location>
</feature>
<comment type="subcellular location">
    <subcellularLocation>
        <location evidence="2 13">Cytoplasm</location>
    </subcellularLocation>
</comment>
<sequence>MGKLVIISAPSGTGKSTLINRLRAEHPDLRLRFSVSATSRPPRGEERDGVEYYFFSQADFEAKIKQGEFLEYEEVYSGRYYGTLRSEVERCFQAGDNVIFDVDYVGAQNIKRAYGSSALSIFIKPPSIEELRRRLTGRSTDSPEVIEERVAKAAEELLHADRFDRVLINDDLETCYQDLYQLVSSFLSGS</sequence>
<evidence type="ECO:0000256" key="11">
    <source>
        <dbReference type="ARBA" id="ARBA00030128"/>
    </source>
</evidence>
<accession>L1NEK5</accession>
<evidence type="ECO:0000256" key="5">
    <source>
        <dbReference type="ARBA" id="ARBA00016296"/>
    </source>
</evidence>
<organism evidence="15 16">
    <name type="scientific">Porphyromonas catoniae F0037</name>
    <dbReference type="NCBI Taxonomy" id="1127696"/>
    <lineage>
        <taxon>Bacteria</taxon>
        <taxon>Pseudomonadati</taxon>
        <taxon>Bacteroidota</taxon>
        <taxon>Bacteroidia</taxon>
        <taxon>Bacteroidales</taxon>
        <taxon>Porphyromonadaceae</taxon>
        <taxon>Porphyromonas</taxon>
    </lineage>
</organism>
<dbReference type="FunFam" id="3.30.63.10:FF:000005">
    <property type="entry name" value="Guanylate kinase"/>
    <property type="match status" value="1"/>
</dbReference>
<dbReference type="Pfam" id="PF00625">
    <property type="entry name" value="Guanylate_kin"/>
    <property type="match status" value="1"/>
</dbReference>
<evidence type="ECO:0000256" key="1">
    <source>
        <dbReference type="ARBA" id="ARBA00003531"/>
    </source>
</evidence>
<comment type="function">
    <text evidence="1 13">Essential for recycling GMP and indirectly, cGMP.</text>
</comment>
<dbReference type="CDD" id="cd00071">
    <property type="entry name" value="GMPK"/>
    <property type="match status" value="1"/>
</dbReference>
<dbReference type="AlphaFoldDB" id="L1NEK5"/>
<dbReference type="eggNOG" id="COG0194">
    <property type="taxonomic scope" value="Bacteria"/>
</dbReference>
<dbReference type="HAMAP" id="MF_00328">
    <property type="entry name" value="Guanylate_kinase"/>
    <property type="match status" value="1"/>
</dbReference>
<comment type="caution">
    <text evidence="15">The sequence shown here is derived from an EMBL/GenBank/DDBJ whole genome shotgun (WGS) entry which is preliminary data.</text>
</comment>
<evidence type="ECO:0000256" key="8">
    <source>
        <dbReference type="ARBA" id="ARBA00022741"/>
    </source>
</evidence>
<dbReference type="NCBIfam" id="TIGR03263">
    <property type="entry name" value="guanyl_kin"/>
    <property type="match status" value="1"/>
</dbReference>
<comment type="similarity">
    <text evidence="3 13">Belongs to the guanylate kinase family.</text>
</comment>
<dbReference type="GO" id="GO:0005524">
    <property type="term" value="F:ATP binding"/>
    <property type="evidence" value="ECO:0007669"/>
    <property type="project" value="UniProtKB-UniRule"/>
</dbReference>
<dbReference type="STRING" id="1127696.HMPREF9134_00775"/>
<evidence type="ECO:0000256" key="7">
    <source>
        <dbReference type="ARBA" id="ARBA00022679"/>
    </source>
</evidence>
<dbReference type="Gene3D" id="3.40.50.300">
    <property type="entry name" value="P-loop containing nucleotide triphosphate hydrolases"/>
    <property type="match status" value="1"/>
</dbReference>
<dbReference type="GO" id="GO:0005829">
    <property type="term" value="C:cytosol"/>
    <property type="evidence" value="ECO:0007669"/>
    <property type="project" value="TreeGrafter"/>
</dbReference>
<dbReference type="HOGENOM" id="CLU_001715_1_1_10"/>
<reference evidence="15 16" key="1">
    <citation type="submission" date="2012-05" db="EMBL/GenBank/DDBJ databases">
        <authorList>
            <person name="Weinstock G."/>
            <person name="Sodergren E."/>
            <person name="Lobos E.A."/>
            <person name="Fulton L."/>
            <person name="Fulton R."/>
            <person name="Courtney L."/>
            <person name="Fronick C."/>
            <person name="O'Laughlin M."/>
            <person name="Godfrey J."/>
            <person name="Wilson R.M."/>
            <person name="Miner T."/>
            <person name="Farmer C."/>
            <person name="Delehaunty K."/>
            <person name="Cordes M."/>
            <person name="Minx P."/>
            <person name="Tomlinson C."/>
            <person name="Chen J."/>
            <person name="Wollam A."/>
            <person name="Pepin K.H."/>
            <person name="Bhonagiri V."/>
            <person name="Zhang X."/>
            <person name="Suruliraj S."/>
            <person name="Warren W."/>
            <person name="Mitreva M."/>
            <person name="Mardis E.R."/>
            <person name="Wilson R.K."/>
        </authorList>
    </citation>
    <scope>NUCLEOTIDE SEQUENCE [LARGE SCALE GENOMIC DNA]</scope>
    <source>
        <strain evidence="15 16">F0037</strain>
    </source>
</reference>
<dbReference type="PANTHER" id="PTHR23117:SF13">
    <property type="entry name" value="GUANYLATE KINASE"/>
    <property type="match status" value="1"/>
</dbReference>
<dbReference type="Proteomes" id="UP000010408">
    <property type="component" value="Unassembled WGS sequence"/>
</dbReference>
<evidence type="ECO:0000256" key="9">
    <source>
        <dbReference type="ARBA" id="ARBA00022777"/>
    </source>
</evidence>
<dbReference type="PATRIC" id="fig|1127696.3.peg.692"/>
<dbReference type="Gene3D" id="3.30.63.10">
    <property type="entry name" value="Guanylate Kinase phosphate binding domain"/>
    <property type="match status" value="1"/>
</dbReference>
<evidence type="ECO:0000259" key="14">
    <source>
        <dbReference type="PROSITE" id="PS50052"/>
    </source>
</evidence>
<evidence type="ECO:0000256" key="12">
    <source>
        <dbReference type="ARBA" id="ARBA00048594"/>
    </source>
</evidence>
<keyword evidence="9 13" id="KW-0418">Kinase</keyword>
<keyword evidence="10 13" id="KW-0067">ATP-binding</keyword>
<dbReference type="InterPro" id="IPR008144">
    <property type="entry name" value="Guanylate_kin-like_dom"/>
</dbReference>
<evidence type="ECO:0000256" key="10">
    <source>
        <dbReference type="ARBA" id="ARBA00022840"/>
    </source>
</evidence>
<dbReference type="SUPFAM" id="SSF52540">
    <property type="entry name" value="P-loop containing nucleoside triphosphate hydrolases"/>
    <property type="match status" value="1"/>
</dbReference>
<dbReference type="EMBL" id="AMEQ01000024">
    <property type="protein sequence ID" value="EKY01715.1"/>
    <property type="molecule type" value="Genomic_DNA"/>
</dbReference>
<dbReference type="SMART" id="SM00072">
    <property type="entry name" value="GuKc"/>
    <property type="match status" value="1"/>
</dbReference>
<keyword evidence="7 13" id="KW-0808">Transferase</keyword>
<evidence type="ECO:0000256" key="2">
    <source>
        <dbReference type="ARBA" id="ARBA00004496"/>
    </source>
</evidence>
<dbReference type="InterPro" id="IPR017665">
    <property type="entry name" value="Guanylate_kinase"/>
</dbReference>
<evidence type="ECO:0000313" key="15">
    <source>
        <dbReference type="EMBL" id="EKY01715.1"/>
    </source>
</evidence>
<dbReference type="InterPro" id="IPR008145">
    <property type="entry name" value="GK/Ca_channel_bsu"/>
</dbReference>
<keyword evidence="8 13" id="KW-0547">Nucleotide-binding</keyword>
<evidence type="ECO:0000256" key="6">
    <source>
        <dbReference type="ARBA" id="ARBA00022490"/>
    </source>
</evidence>
<feature type="binding site" evidence="13">
    <location>
        <begin position="9"/>
        <end position="16"/>
    </location>
    <ligand>
        <name>ATP</name>
        <dbReference type="ChEBI" id="CHEBI:30616"/>
    </ligand>
</feature>
<proteinExistence type="inferred from homology"/>
<dbReference type="PANTHER" id="PTHR23117">
    <property type="entry name" value="GUANYLATE KINASE-RELATED"/>
    <property type="match status" value="1"/>
</dbReference>
<evidence type="ECO:0000313" key="16">
    <source>
        <dbReference type="Proteomes" id="UP000010408"/>
    </source>
</evidence>
<protein>
    <recommendedName>
        <fullName evidence="5 13">Guanylate kinase</fullName>
        <ecNumber evidence="4 13">2.7.4.8</ecNumber>
    </recommendedName>
    <alternativeName>
        <fullName evidence="11 13">GMP kinase</fullName>
    </alternativeName>
</protein>
<dbReference type="RefSeq" id="WP_005469011.1">
    <property type="nucleotide sequence ID" value="NZ_KB291045.1"/>
</dbReference>
<comment type="catalytic activity">
    <reaction evidence="12 13">
        <text>GMP + ATP = GDP + ADP</text>
        <dbReference type="Rhea" id="RHEA:20780"/>
        <dbReference type="ChEBI" id="CHEBI:30616"/>
        <dbReference type="ChEBI" id="CHEBI:58115"/>
        <dbReference type="ChEBI" id="CHEBI:58189"/>
        <dbReference type="ChEBI" id="CHEBI:456216"/>
        <dbReference type="EC" id="2.7.4.8"/>
    </reaction>
</comment>
<keyword evidence="6 13" id="KW-0963">Cytoplasm</keyword>
<evidence type="ECO:0000256" key="4">
    <source>
        <dbReference type="ARBA" id="ARBA00012961"/>
    </source>
</evidence>